<keyword evidence="4" id="KW-1185">Reference proteome</keyword>
<proteinExistence type="predicted"/>
<dbReference type="EMBL" id="JADFTS010000008">
    <property type="protein sequence ID" value="KAF9594131.1"/>
    <property type="molecule type" value="Genomic_DNA"/>
</dbReference>
<organism evidence="3 4">
    <name type="scientific">Coptis chinensis</name>
    <dbReference type="NCBI Taxonomy" id="261450"/>
    <lineage>
        <taxon>Eukaryota</taxon>
        <taxon>Viridiplantae</taxon>
        <taxon>Streptophyta</taxon>
        <taxon>Embryophyta</taxon>
        <taxon>Tracheophyta</taxon>
        <taxon>Spermatophyta</taxon>
        <taxon>Magnoliopsida</taxon>
        <taxon>Ranunculales</taxon>
        <taxon>Ranunculaceae</taxon>
        <taxon>Coptidoideae</taxon>
        <taxon>Coptis</taxon>
    </lineage>
</organism>
<reference evidence="3 4" key="1">
    <citation type="submission" date="2020-10" db="EMBL/GenBank/DDBJ databases">
        <title>The Coptis chinensis genome and diversification of protoberbering-type alkaloids.</title>
        <authorList>
            <person name="Wang B."/>
            <person name="Shu S."/>
            <person name="Song C."/>
            <person name="Liu Y."/>
        </authorList>
    </citation>
    <scope>NUCLEOTIDE SEQUENCE [LARGE SCALE GENOMIC DNA]</scope>
    <source>
        <strain evidence="3">HL-2020</strain>
        <tissue evidence="3">Leaf</tissue>
    </source>
</reference>
<dbReference type="InterPro" id="IPR033249">
    <property type="entry name" value="CLE_plant"/>
</dbReference>
<dbReference type="PANTHER" id="PTHR34545">
    <property type="entry name" value="CLAVATA3/ESR (CLE)-RELATED PROTEIN 22"/>
    <property type="match status" value="1"/>
</dbReference>
<accession>A0A835LNV6</accession>
<evidence type="ECO:0000256" key="2">
    <source>
        <dbReference type="SAM" id="SignalP"/>
    </source>
</evidence>
<dbReference type="GO" id="GO:0048731">
    <property type="term" value="P:system development"/>
    <property type="evidence" value="ECO:0007669"/>
    <property type="project" value="InterPro"/>
</dbReference>
<name>A0A835LNV6_9MAGN</name>
<evidence type="ECO:0000313" key="4">
    <source>
        <dbReference type="Proteomes" id="UP000631114"/>
    </source>
</evidence>
<dbReference type="PANTHER" id="PTHR34545:SF8">
    <property type="entry name" value="CLAVATA3_ESR (CLE)-RELATED PROTEIN 21"/>
    <property type="match status" value="1"/>
</dbReference>
<dbReference type="Proteomes" id="UP000631114">
    <property type="component" value="Unassembled WGS sequence"/>
</dbReference>
<feature type="chain" id="PRO_5032959743" evidence="2">
    <location>
        <begin position="36"/>
        <end position="92"/>
    </location>
</feature>
<dbReference type="AlphaFoldDB" id="A0A835LNV6"/>
<sequence length="92" mass="10162">MIPVINKRQMGVRKEMACLFLLLLIILHLETSCIAVTSGRFARLRGGHGSNKFPIKSSRGVIGRNGDKDDGGGVFDVDKRRIHTGPNPLHNR</sequence>
<comment type="caution">
    <text evidence="3">The sequence shown here is derived from an EMBL/GenBank/DDBJ whole genome shotgun (WGS) entry which is preliminary data.</text>
</comment>
<dbReference type="OrthoDB" id="1405557at2759"/>
<evidence type="ECO:0000256" key="1">
    <source>
        <dbReference type="SAM" id="MobiDB-lite"/>
    </source>
</evidence>
<gene>
    <name evidence="3" type="ORF">IFM89_028385</name>
</gene>
<feature type="signal peptide" evidence="2">
    <location>
        <begin position="1"/>
        <end position="35"/>
    </location>
</feature>
<feature type="compositionally biased region" description="Basic and acidic residues" evidence="1">
    <location>
        <begin position="65"/>
        <end position="79"/>
    </location>
</feature>
<feature type="region of interest" description="Disordered" evidence="1">
    <location>
        <begin position="55"/>
        <end position="92"/>
    </location>
</feature>
<evidence type="ECO:0000313" key="3">
    <source>
        <dbReference type="EMBL" id="KAF9594131.1"/>
    </source>
</evidence>
<keyword evidence="2" id="KW-0732">Signal</keyword>
<protein>
    <submittedName>
        <fullName evidence="3">Uncharacterized protein</fullName>
    </submittedName>
</protein>